<proteinExistence type="predicted"/>
<reference evidence="1 2" key="1">
    <citation type="submission" date="2023-10" db="EMBL/GenBank/DDBJ databases">
        <title>Two novel species belonging to the OM43/NOR5 clade.</title>
        <authorList>
            <person name="Park M."/>
        </authorList>
    </citation>
    <scope>NUCLEOTIDE SEQUENCE [LARGE SCALE GENOMIC DNA]</scope>
    <source>
        <strain evidence="1 2">IMCC43200</strain>
    </source>
</reference>
<keyword evidence="2" id="KW-1185">Reference proteome</keyword>
<protein>
    <submittedName>
        <fullName evidence="1">Outer membrane beta-barrel protein</fullName>
    </submittedName>
</protein>
<sequence>MKPVIFITAALSASSIAQTLTPLGSEPGLNWRVGADIAYDDNVYRTAALEETDTYLSVQPELAWFAYSGANQFDVALNADLRRYNDQDVLDYNAWDLRGHALLDHSVRLRTDYQIEYVEGVEAPGINNQVFLPGQPPTEFEQVGGAWTVFYGSTDARGQLQGSVRYSEQEFLNNRQEFRDSNNTQFTGTFLYGIAPRTQLLFQMDYTDFDFTQADVFGNDQSGEQTLYLTGVTWEATANTTGEFKIGYRDRTFESDNFVDLSGLALSLDMTWTPSELTQVTIGAGQENQDAIIPGAGGQVRTGFNVGLSRALGARTALVATAMYDRFEFEGDSGREDERTEFGLGLEYDLLPRVTAGLSYQYEERESGLALFNYTSNAVVISFRFAPPS</sequence>
<dbReference type="RefSeq" id="WP_407348904.1">
    <property type="nucleotide sequence ID" value="NZ_CP136864.1"/>
</dbReference>
<gene>
    <name evidence="1" type="ORF">R0135_03680</name>
</gene>
<dbReference type="InterPro" id="IPR018759">
    <property type="entry name" value="BBP2_2"/>
</dbReference>
<organism evidence="1 2">
    <name type="scientific">Congregibacter variabilis</name>
    <dbReference type="NCBI Taxonomy" id="3081200"/>
    <lineage>
        <taxon>Bacteria</taxon>
        <taxon>Pseudomonadati</taxon>
        <taxon>Pseudomonadota</taxon>
        <taxon>Gammaproteobacteria</taxon>
        <taxon>Cellvibrionales</taxon>
        <taxon>Halieaceae</taxon>
        <taxon>Congregibacter</taxon>
    </lineage>
</organism>
<dbReference type="SUPFAM" id="SSF56935">
    <property type="entry name" value="Porins"/>
    <property type="match status" value="1"/>
</dbReference>
<evidence type="ECO:0000313" key="2">
    <source>
        <dbReference type="Proteomes" id="UP001626537"/>
    </source>
</evidence>
<dbReference type="Proteomes" id="UP001626537">
    <property type="component" value="Chromosome"/>
</dbReference>
<dbReference type="EMBL" id="CP136864">
    <property type="protein sequence ID" value="WOJ94270.1"/>
    <property type="molecule type" value="Genomic_DNA"/>
</dbReference>
<dbReference type="InterPro" id="IPR023614">
    <property type="entry name" value="Porin_dom_sf"/>
</dbReference>
<dbReference type="Pfam" id="PF10082">
    <property type="entry name" value="BBP2_2"/>
    <property type="match status" value="1"/>
</dbReference>
<dbReference type="Gene3D" id="2.40.160.10">
    <property type="entry name" value="Porin"/>
    <property type="match status" value="1"/>
</dbReference>
<name>A0ABZ0I554_9GAMM</name>
<evidence type="ECO:0000313" key="1">
    <source>
        <dbReference type="EMBL" id="WOJ94270.1"/>
    </source>
</evidence>
<accession>A0ABZ0I554</accession>